<gene>
    <name evidence="6" type="ORF">SAMN04488109_5243</name>
</gene>
<dbReference type="Pfam" id="PF05726">
    <property type="entry name" value="Pirin_C"/>
    <property type="match status" value="1"/>
</dbReference>
<accession>A0A1M5VN70</accession>
<evidence type="ECO:0000256" key="3">
    <source>
        <dbReference type="RuleBase" id="RU003457"/>
    </source>
</evidence>
<dbReference type="AlphaFoldDB" id="A0A1M5VN70"/>
<dbReference type="PIRSF" id="PIRSF006232">
    <property type="entry name" value="Pirin"/>
    <property type="match status" value="1"/>
</dbReference>
<feature type="domain" description="Pirin N-terminal" evidence="4">
    <location>
        <begin position="24"/>
        <end position="123"/>
    </location>
</feature>
<evidence type="ECO:0008006" key="8">
    <source>
        <dbReference type="Google" id="ProtNLM"/>
    </source>
</evidence>
<dbReference type="InterPro" id="IPR003829">
    <property type="entry name" value="Pirin_N_dom"/>
</dbReference>
<dbReference type="STRING" id="947013.SAMN04488109_5243"/>
<feature type="domain" description="Pirin C-terminal" evidence="5">
    <location>
        <begin position="184"/>
        <end position="280"/>
    </location>
</feature>
<dbReference type="InterPro" id="IPR014710">
    <property type="entry name" value="RmlC-like_jellyroll"/>
</dbReference>
<dbReference type="Pfam" id="PF02678">
    <property type="entry name" value="Pirin"/>
    <property type="match status" value="1"/>
</dbReference>
<dbReference type="CDD" id="cd02909">
    <property type="entry name" value="cupin_pirin_N"/>
    <property type="match status" value="1"/>
</dbReference>
<proteinExistence type="inferred from homology"/>
<feature type="binding site" evidence="2">
    <location>
        <position position="104"/>
    </location>
    <ligand>
        <name>Fe cation</name>
        <dbReference type="ChEBI" id="CHEBI:24875"/>
    </ligand>
</feature>
<feature type="binding site" evidence="2">
    <location>
        <position position="102"/>
    </location>
    <ligand>
        <name>Fe cation</name>
        <dbReference type="ChEBI" id="CHEBI:24875"/>
    </ligand>
</feature>
<evidence type="ECO:0000256" key="1">
    <source>
        <dbReference type="ARBA" id="ARBA00008416"/>
    </source>
</evidence>
<dbReference type="RefSeq" id="WP_073140501.1">
    <property type="nucleotide sequence ID" value="NZ_FQWQ01000004.1"/>
</dbReference>
<dbReference type="InterPro" id="IPR012093">
    <property type="entry name" value="Pirin"/>
</dbReference>
<dbReference type="Proteomes" id="UP000184212">
    <property type="component" value="Unassembled WGS sequence"/>
</dbReference>
<feature type="binding site" evidence="2">
    <location>
        <position position="58"/>
    </location>
    <ligand>
        <name>Fe cation</name>
        <dbReference type="ChEBI" id="CHEBI:24875"/>
    </ligand>
</feature>
<dbReference type="CDD" id="cd02247">
    <property type="entry name" value="cupin_pirin_C"/>
    <property type="match status" value="1"/>
</dbReference>
<keyword evidence="2" id="KW-0408">Iron</keyword>
<evidence type="ECO:0000259" key="5">
    <source>
        <dbReference type="Pfam" id="PF05726"/>
    </source>
</evidence>
<organism evidence="6 7">
    <name type="scientific">Chryseolinea serpens</name>
    <dbReference type="NCBI Taxonomy" id="947013"/>
    <lineage>
        <taxon>Bacteria</taxon>
        <taxon>Pseudomonadati</taxon>
        <taxon>Bacteroidota</taxon>
        <taxon>Cytophagia</taxon>
        <taxon>Cytophagales</taxon>
        <taxon>Fulvivirgaceae</taxon>
        <taxon>Chryseolinea</taxon>
    </lineage>
</organism>
<protein>
    <recommendedName>
        <fullName evidence="8">Pirin family protein</fullName>
    </recommendedName>
</protein>
<sequence>MKRIREIHTAPYYPIADLVTYTVMPSGHLENIDPFLFLNHHGHQVYSPHNHGLPFGPHPHRGMETVTIILEGDILHRDSTGHESVIEAGGVQWMTAGKGLLHAEVSSEEFKRNGGPLEILQLWTNLPARLKMTEPQYIGLQKDKIPAVVMDDGKVTVNVIAGDWQHIPAAFSTLVPLALRTVFFEPGGKLTVDVAHGENVLFYVIRGEMLVNGSAARMHQLVEFERDGMGVTMEAQADSIVLFGHAMPLNEPVVAEGPFVMNTAQEITEAYRDYRDGKFGRWT</sequence>
<dbReference type="SUPFAM" id="SSF51182">
    <property type="entry name" value="RmlC-like cupins"/>
    <property type="match status" value="1"/>
</dbReference>
<keyword evidence="2" id="KW-0479">Metal-binding</keyword>
<dbReference type="GO" id="GO:0046872">
    <property type="term" value="F:metal ion binding"/>
    <property type="evidence" value="ECO:0007669"/>
    <property type="project" value="UniProtKB-KW"/>
</dbReference>
<dbReference type="Gene3D" id="2.60.120.10">
    <property type="entry name" value="Jelly Rolls"/>
    <property type="match status" value="2"/>
</dbReference>
<feature type="binding site" evidence="2">
    <location>
        <position position="60"/>
    </location>
    <ligand>
        <name>Fe cation</name>
        <dbReference type="ChEBI" id="CHEBI:24875"/>
    </ligand>
</feature>
<comment type="cofactor">
    <cofactor evidence="2">
        <name>Fe cation</name>
        <dbReference type="ChEBI" id="CHEBI:24875"/>
    </cofactor>
    <text evidence="2">Binds 1 Fe cation per subunit.</text>
</comment>
<evidence type="ECO:0000259" key="4">
    <source>
        <dbReference type="Pfam" id="PF02678"/>
    </source>
</evidence>
<evidence type="ECO:0000313" key="7">
    <source>
        <dbReference type="Proteomes" id="UP000184212"/>
    </source>
</evidence>
<dbReference type="InterPro" id="IPR011051">
    <property type="entry name" value="RmlC_Cupin_sf"/>
</dbReference>
<dbReference type="InterPro" id="IPR008778">
    <property type="entry name" value="Pirin_C_dom"/>
</dbReference>
<dbReference type="PANTHER" id="PTHR43594">
    <property type="entry name" value="QUERCETIN 2,3-DIOXYGENASE"/>
    <property type="match status" value="1"/>
</dbReference>
<dbReference type="PANTHER" id="PTHR43594:SF1">
    <property type="entry name" value="QUERCETIN 2,3-DIOXYGENASE PA2418-RELATED"/>
    <property type="match status" value="1"/>
</dbReference>
<reference evidence="6 7" key="1">
    <citation type="submission" date="2016-11" db="EMBL/GenBank/DDBJ databases">
        <authorList>
            <person name="Jaros S."/>
            <person name="Januszkiewicz K."/>
            <person name="Wedrychowicz H."/>
        </authorList>
    </citation>
    <scope>NUCLEOTIDE SEQUENCE [LARGE SCALE GENOMIC DNA]</scope>
    <source>
        <strain evidence="6 7">DSM 24574</strain>
    </source>
</reference>
<name>A0A1M5VN70_9BACT</name>
<dbReference type="OrthoDB" id="321327at2"/>
<evidence type="ECO:0000313" key="6">
    <source>
        <dbReference type="EMBL" id="SHH76689.1"/>
    </source>
</evidence>
<comment type="similarity">
    <text evidence="1 3">Belongs to the pirin family.</text>
</comment>
<evidence type="ECO:0000256" key="2">
    <source>
        <dbReference type="PIRSR" id="PIRSR006232-1"/>
    </source>
</evidence>
<keyword evidence="7" id="KW-1185">Reference proteome</keyword>
<dbReference type="InterPro" id="IPR053186">
    <property type="entry name" value="QDO-related"/>
</dbReference>
<dbReference type="EMBL" id="FQWQ01000004">
    <property type="protein sequence ID" value="SHH76689.1"/>
    <property type="molecule type" value="Genomic_DNA"/>
</dbReference>